<protein>
    <recommendedName>
        <fullName evidence="12">PHD-type domain-containing protein</fullName>
    </recommendedName>
</protein>
<dbReference type="OMA" id="NMIISVR"/>
<evidence type="ECO:0000256" key="3">
    <source>
        <dbReference type="ARBA" id="ARBA00022723"/>
    </source>
</evidence>
<feature type="compositionally biased region" description="Polar residues" evidence="11">
    <location>
        <begin position="267"/>
        <end position="286"/>
    </location>
</feature>
<dbReference type="PANTHER" id="PTHR45888">
    <property type="entry name" value="HL01030P-RELATED"/>
    <property type="match status" value="1"/>
</dbReference>
<feature type="compositionally biased region" description="Basic residues" evidence="11">
    <location>
        <begin position="179"/>
        <end position="188"/>
    </location>
</feature>
<dbReference type="Pfam" id="PF00628">
    <property type="entry name" value="PHD"/>
    <property type="match status" value="2"/>
</dbReference>
<dbReference type="KEGG" id="tut:107367175"/>
<evidence type="ECO:0000256" key="8">
    <source>
        <dbReference type="ARBA" id="ARBA00023163"/>
    </source>
</evidence>
<keyword evidence="4" id="KW-0677">Repeat</keyword>
<dbReference type="PROSITE" id="PS50016">
    <property type="entry name" value="ZF_PHD_2"/>
    <property type="match status" value="2"/>
</dbReference>
<evidence type="ECO:0000256" key="1">
    <source>
        <dbReference type="ARBA" id="ARBA00004123"/>
    </source>
</evidence>
<accession>T1JU09</accession>
<dbReference type="HOGENOM" id="CLU_038980_0_1_1"/>
<feature type="region of interest" description="Disordered" evidence="11">
    <location>
        <begin position="102"/>
        <end position="135"/>
    </location>
</feature>
<dbReference type="InterPro" id="IPR011011">
    <property type="entry name" value="Znf_FYVE_PHD"/>
</dbReference>
<dbReference type="SMART" id="SM00249">
    <property type="entry name" value="PHD"/>
    <property type="match status" value="2"/>
</dbReference>
<dbReference type="eggNOG" id="KOG1244">
    <property type="taxonomic scope" value="Eukaryota"/>
</dbReference>
<keyword evidence="3" id="KW-0479">Metal-binding</keyword>
<dbReference type="OrthoDB" id="1903104at2759"/>
<dbReference type="InterPro" id="IPR025750">
    <property type="entry name" value="DPF1-3_N"/>
</dbReference>
<feature type="compositionally biased region" description="Polar residues" evidence="11">
    <location>
        <begin position="112"/>
        <end position="130"/>
    </location>
</feature>
<dbReference type="Gene3D" id="3.30.40.10">
    <property type="entry name" value="Zinc/RING finger domain, C3HC4 (zinc finger)"/>
    <property type="match status" value="1"/>
</dbReference>
<feature type="region of interest" description="Disordered" evidence="11">
    <location>
        <begin position="217"/>
        <end position="290"/>
    </location>
</feature>
<evidence type="ECO:0000256" key="5">
    <source>
        <dbReference type="ARBA" id="ARBA00022771"/>
    </source>
</evidence>
<comment type="subcellular location">
    <subcellularLocation>
        <location evidence="1">Nucleus</location>
    </subcellularLocation>
</comment>
<feature type="domain" description="PHD-type" evidence="12">
    <location>
        <begin position="350"/>
        <end position="400"/>
    </location>
</feature>
<dbReference type="Gene3D" id="3.30.160.60">
    <property type="entry name" value="Classic Zinc Finger"/>
    <property type="match status" value="1"/>
</dbReference>
<keyword evidence="9" id="KW-0539">Nucleus</keyword>
<evidence type="ECO:0000313" key="14">
    <source>
        <dbReference type="Proteomes" id="UP000015104"/>
    </source>
</evidence>
<dbReference type="GO" id="GO:0071565">
    <property type="term" value="C:nBAF complex"/>
    <property type="evidence" value="ECO:0007669"/>
    <property type="project" value="TreeGrafter"/>
</dbReference>
<evidence type="ECO:0000256" key="11">
    <source>
        <dbReference type="SAM" id="MobiDB-lite"/>
    </source>
</evidence>
<evidence type="ECO:0000256" key="10">
    <source>
        <dbReference type="PROSITE-ProRule" id="PRU00146"/>
    </source>
</evidence>
<keyword evidence="7" id="KW-0805">Transcription regulation</keyword>
<dbReference type="FunFam" id="3.30.40.10:FF:000005">
    <property type="entry name" value="zinc finger protein isoform X1"/>
    <property type="match status" value="1"/>
</dbReference>
<dbReference type="AlphaFoldDB" id="T1JU09"/>
<organism evidence="13 14">
    <name type="scientific">Tetranychus urticae</name>
    <name type="common">Two-spotted spider mite</name>
    <dbReference type="NCBI Taxonomy" id="32264"/>
    <lineage>
        <taxon>Eukaryota</taxon>
        <taxon>Metazoa</taxon>
        <taxon>Ecdysozoa</taxon>
        <taxon>Arthropoda</taxon>
        <taxon>Chelicerata</taxon>
        <taxon>Arachnida</taxon>
        <taxon>Acari</taxon>
        <taxon>Acariformes</taxon>
        <taxon>Trombidiformes</taxon>
        <taxon>Prostigmata</taxon>
        <taxon>Eleutherengona</taxon>
        <taxon>Raphignathae</taxon>
        <taxon>Tetranychoidea</taxon>
        <taxon>Tetranychidae</taxon>
        <taxon>Tetranychus</taxon>
    </lineage>
</organism>
<dbReference type="CDD" id="cd15530">
    <property type="entry name" value="PHD2_d4"/>
    <property type="match status" value="1"/>
</dbReference>
<dbReference type="PANTHER" id="PTHR45888:SF5">
    <property type="entry name" value="D4, ISOFORM A"/>
    <property type="match status" value="1"/>
</dbReference>
<gene>
    <name evidence="13" type="primary">107367175</name>
</gene>
<feature type="region of interest" description="Disordered" evidence="11">
    <location>
        <begin position="179"/>
        <end position="198"/>
    </location>
</feature>
<dbReference type="EnsemblMetazoa" id="tetur01g16130.1">
    <property type="protein sequence ID" value="tetur01g16130.1"/>
    <property type="gene ID" value="tetur01g16130"/>
</dbReference>
<keyword evidence="6" id="KW-0862">Zinc</keyword>
<evidence type="ECO:0000313" key="13">
    <source>
        <dbReference type="EnsemblMetazoa" id="tetur01g16130.1"/>
    </source>
</evidence>
<reference evidence="14" key="1">
    <citation type="submission" date="2011-08" db="EMBL/GenBank/DDBJ databases">
        <authorList>
            <person name="Rombauts S."/>
        </authorList>
    </citation>
    <scope>NUCLEOTIDE SEQUENCE</scope>
    <source>
        <strain evidence="14">London</strain>
    </source>
</reference>
<dbReference type="SUPFAM" id="SSF57667">
    <property type="entry name" value="beta-beta-alpha zinc fingers"/>
    <property type="match status" value="1"/>
</dbReference>
<dbReference type="Proteomes" id="UP000015104">
    <property type="component" value="Unassembled WGS sequence"/>
</dbReference>
<feature type="compositionally biased region" description="Basic and acidic residues" evidence="11">
    <location>
        <begin position="102"/>
        <end position="111"/>
    </location>
</feature>
<dbReference type="PROSITE" id="PS00028">
    <property type="entry name" value="ZINC_FINGER_C2H2_1"/>
    <property type="match status" value="1"/>
</dbReference>
<sequence length="416" mass="47389">MAYLRPHTIQKIEKALNEISYRDAIENSSKYNNQLVGDRKTRLPFIDAQTGVAQKDCYLWMQKWQRMPGLTYGQLYTYPAKSWKKRRHGYLLNQSYFCRDRTNESSDKNGGESHNNGSETVQTKPEQSENSSDKFVESSKDAWYYAEYEDSIDLFEGDFDEPASDGDDYDEFTIKRRRRRKETTRRKRGQSDQQDADKPYACDLCDARYKTRPGLTYHYAHGHQNSSDGDKNSKSGTPLSNIDEDENNEKSCTRARNPSSNSNNSNQPIQGSTANDTQEQSSSSKGGNPAAPSPYCDFCLGDSEENKKSRSREKMVSCSDCGRSAHPTCLQFTAQMILAVQKYRWQCIECKSCGLCGTSDNDEQLLFCDDCDRGYHMYCLTPPLSEPPEGSWSCHLCIEEYQKSKNKTESPDASST</sequence>
<dbReference type="Pfam" id="PF14051">
    <property type="entry name" value="DPF1-3_N"/>
    <property type="match status" value="1"/>
</dbReference>
<evidence type="ECO:0000256" key="4">
    <source>
        <dbReference type="ARBA" id="ARBA00022737"/>
    </source>
</evidence>
<dbReference type="InterPro" id="IPR036236">
    <property type="entry name" value="Znf_C2H2_sf"/>
</dbReference>
<reference evidence="13" key="2">
    <citation type="submission" date="2015-06" db="UniProtKB">
        <authorList>
            <consortium name="EnsemblMetazoa"/>
        </authorList>
    </citation>
    <scope>IDENTIFICATION</scope>
</reference>
<dbReference type="InterPro" id="IPR013087">
    <property type="entry name" value="Znf_C2H2_type"/>
</dbReference>
<name>T1JU09_TETUR</name>
<dbReference type="InterPro" id="IPR013083">
    <property type="entry name" value="Znf_RING/FYVE/PHD"/>
</dbReference>
<evidence type="ECO:0000256" key="2">
    <source>
        <dbReference type="ARBA" id="ARBA00010539"/>
    </source>
</evidence>
<dbReference type="GO" id="GO:0008270">
    <property type="term" value="F:zinc ion binding"/>
    <property type="evidence" value="ECO:0007669"/>
    <property type="project" value="UniProtKB-KW"/>
</dbReference>
<dbReference type="CDD" id="cd15619">
    <property type="entry name" value="PHD1_d4"/>
    <property type="match status" value="1"/>
</dbReference>
<comment type="similarity">
    <text evidence="2">Belongs to the requiem/DPF family.</text>
</comment>
<dbReference type="InterPro" id="IPR001965">
    <property type="entry name" value="Znf_PHD"/>
</dbReference>
<dbReference type="EMBL" id="CAEY01000486">
    <property type="status" value="NOT_ANNOTATED_CDS"/>
    <property type="molecule type" value="Genomic_DNA"/>
</dbReference>
<evidence type="ECO:0000256" key="9">
    <source>
        <dbReference type="ARBA" id="ARBA00023242"/>
    </source>
</evidence>
<evidence type="ECO:0000259" key="12">
    <source>
        <dbReference type="PROSITE" id="PS50016"/>
    </source>
</evidence>
<keyword evidence="8" id="KW-0804">Transcription</keyword>
<dbReference type="STRING" id="32264.T1JU09"/>
<dbReference type="SUPFAM" id="SSF57903">
    <property type="entry name" value="FYVE/PHD zinc finger"/>
    <property type="match status" value="2"/>
</dbReference>
<dbReference type="InterPro" id="IPR019787">
    <property type="entry name" value="Znf_PHD-finger"/>
</dbReference>
<dbReference type="GO" id="GO:0007399">
    <property type="term" value="P:nervous system development"/>
    <property type="evidence" value="ECO:0007669"/>
    <property type="project" value="TreeGrafter"/>
</dbReference>
<proteinExistence type="inferred from homology"/>
<feature type="domain" description="PHD-type" evidence="12">
    <location>
        <begin position="293"/>
        <end position="353"/>
    </location>
</feature>
<keyword evidence="5 10" id="KW-0863">Zinc-finger</keyword>
<evidence type="ECO:0000256" key="7">
    <source>
        <dbReference type="ARBA" id="ARBA00023015"/>
    </source>
</evidence>
<keyword evidence="14" id="KW-1185">Reference proteome</keyword>
<evidence type="ECO:0000256" key="6">
    <source>
        <dbReference type="ARBA" id="ARBA00022833"/>
    </source>
</evidence>